<dbReference type="SUPFAM" id="SSF52058">
    <property type="entry name" value="L domain-like"/>
    <property type="match status" value="2"/>
</dbReference>
<evidence type="ECO:0000256" key="19">
    <source>
        <dbReference type="ARBA" id="ARBA00023170"/>
    </source>
</evidence>
<keyword evidence="6" id="KW-0134">Cell wall</keyword>
<feature type="binding site" evidence="24">
    <location>
        <position position="647"/>
    </location>
    <ligand>
        <name>ATP</name>
        <dbReference type="ChEBI" id="CHEBI:30616"/>
    </ligand>
</feature>
<keyword evidence="20" id="KW-0325">Glycoprotein</keyword>
<dbReference type="FunFam" id="3.80.10.10:FF:000041">
    <property type="entry name" value="LRR receptor-like serine/threonine-protein kinase ERECTA"/>
    <property type="match status" value="1"/>
</dbReference>
<evidence type="ECO:0000313" key="29">
    <source>
        <dbReference type="Proteomes" id="UP000237347"/>
    </source>
</evidence>
<evidence type="ECO:0000256" key="21">
    <source>
        <dbReference type="ARBA" id="ARBA00038043"/>
    </source>
</evidence>
<dbReference type="InterPro" id="IPR051420">
    <property type="entry name" value="Ser_Thr_Kinases_DiverseReg"/>
</dbReference>
<dbReference type="Pfam" id="PF13855">
    <property type="entry name" value="LRR_8"/>
    <property type="match status" value="1"/>
</dbReference>
<dbReference type="FunFam" id="3.80.10.10:FF:000233">
    <property type="entry name" value="Leucine-rich repeat receptor-like protein kinase TDR"/>
    <property type="match status" value="1"/>
</dbReference>
<keyword evidence="9" id="KW-0433">Leucine-rich repeat</keyword>
<name>A0AAW0JXA4_QUESU</name>
<evidence type="ECO:0000256" key="23">
    <source>
        <dbReference type="ARBA" id="ARBA00048679"/>
    </source>
</evidence>
<keyword evidence="17 25" id="KW-1133">Transmembrane helix</keyword>
<evidence type="ECO:0000256" key="17">
    <source>
        <dbReference type="ARBA" id="ARBA00022989"/>
    </source>
</evidence>
<dbReference type="GO" id="GO:0004674">
    <property type="term" value="F:protein serine/threonine kinase activity"/>
    <property type="evidence" value="ECO:0007669"/>
    <property type="project" value="UniProtKB-KW"/>
</dbReference>
<dbReference type="PROSITE" id="PS00107">
    <property type="entry name" value="PROTEIN_KINASE_ATP"/>
    <property type="match status" value="1"/>
</dbReference>
<evidence type="ECO:0000256" key="15">
    <source>
        <dbReference type="ARBA" id="ARBA00022777"/>
    </source>
</evidence>
<comment type="similarity">
    <text evidence="21">Belongs to the polygalacturonase-inhibiting protein family.</text>
</comment>
<sequence length="888" mass="97513">MSITSLALLACYLLSFNVEATPNFEAEALLRWKESLGNQTSLQSWTPGKINESLTTGQCMWFGITCNMAGSVTEISLPSARLRGNLSSLDFSSFPSLVSLNLSCNLLTGPIPFQIGTLSRLTHLNLSMNFHSGNLALSLANLTNLSLLYMGNNLISGELDPRLFSNWSRLEFLELQNNNFTGVIPSQIGLLTNLKELALMNNHIFGSIPPEIGNLINLDGLALSGNHLMGPIPPSLGNLSKVTVVYLHQNRLSGPLPQTIQNAKNLKDLRVFKNQLSGPVPQGLANLSSLENLQLNENNFSGHLPPVCQKAPLRVFTAFSNNLSGPIPKSLRNCKSLTSELGKLNQLGLIDLSSNQIVGEIPKELGRLSKLIFLHLRDNQISGQLPPEIGGLSNLEDLDLSANRLSGQIPEQVGDCSRLRNLCLSKNYFNGTIPHTIGDLAHPGLLDLSQNRLTGDIPPQLGSLIMLEYLNLSHNVLSGSIPSLFNQMTGLTSIDLSYNELEGPLPDNDFFRHANLTAFSNNKDLCGIVEGLRPCNVTSLENGAHGIAGRKVFIIVGACLFGMLLSFAILVGFLTLSGRAEFKSNSKEATTSNSGNIFSVLNFDGKIVYEDIITATNDFDDMYCIGMGGTARVYKAQMPIGHILAIKRVRCLEGEEEEEMVETFKNEIRVLSDIRHRNIVKFYGFCSHGQHKFLIYDYIERGSLANVLSNDEEVQKLDWSKRVDIVRDIANALSYMHHDCTPPIIHRDISSKNVLLNSEFEACISDFGTARFLKPESSNWTAMAGTYGYVAPELAYTMRVTQKSDVYSFGVLALEVIMGKHPAELISSLSTLEQSIELKELLDLRLPPPTVLFEKDVASVVKQALSCLHITPNCRPTMRVVSQALLKA</sequence>
<evidence type="ECO:0000256" key="18">
    <source>
        <dbReference type="ARBA" id="ARBA00023136"/>
    </source>
</evidence>
<keyword evidence="13" id="KW-0677">Repeat</keyword>
<evidence type="ECO:0000256" key="16">
    <source>
        <dbReference type="ARBA" id="ARBA00022840"/>
    </source>
</evidence>
<evidence type="ECO:0000256" key="26">
    <source>
        <dbReference type="SAM" id="SignalP"/>
    </source>
</evidence>
<evidence type="ECO:0000256" key="24">
    <source>
        <dbReference type="PROSITE-ProRule" id="PRU10141"/>
    </source>
</evidence>
<evidence type="ECO:0000313" key="28">
    <source>
        <dbReference type="EMBL" id="KAK7831448.1"/>
    </source>
</evidence>
<dbReference type="PANTHER" id="PTHR48005">
    <property type="entry name" value="LEUCINE RICH REPEAT KINASE 2"/>
    <property type="match status" value="1"/>
</dbReference>
<accession>A0AAW0JXA4</accession>
<dbReference type="GO" id="GO:0009791">
    <property type="term" value="P:post-embryonic development"/>
    <property type="evidence" value="ECO:0007669"/>
    <property type="project" value="UniProtKB-ARBA"/>
</dbReference>
<dbReference type="FunFam" id="3.80.10.10:FF:000400">
    <property type="entry name" value="Nuclear pore complex protein NUP107"/>
    <property type="match status" value="1"/>
</dbReference>
<dbReference type="InterPro" id="IPR001611">
    <property type="entry name" value="Leu-rich_rpt"/>
</dbReference>
<evidence type="ECO:0000256" key="3">
    <source>
        <dbReference type="ARBA" id="ARBA00004479"/>
    </source>
</evidence>
<dbReference type="SMART" id="SM00369">
    <property type="entry name" value="LRR_TYP"/>
    <property type="match status" value="8"/>
</dbReference>
<dbReference type="PROSITE" id="PS51450">
    <property type="entry name" value="LRR"/>
    <property type="match status" value="1"/>
</dbReference>
<evidence type="ECO:0000256" key="8">
    <source>
        <dbReference type="ARBA" id="ARBA00022553"/>
    </source>
</evidence>
<dbReference type="FunFam" id="1.10.510.10:FF:000445">
    <property type="entry name" value="MDIS1-interacting receptor like kinase 2"/>
    <property type="match status" value="1"/>
</dbReference>
<evidence type="ECO:0000256" key="6">
    <source>
        <dbReference type="ARBA" id="ARBA00022512"/>
    </source>
</evidence>
<keyword evidence="11 25" id="KW-0812">Transmembrane</keyword>
<evidence type="ECO:0000259" key="27">
    <source>
        <dbReference type="PROSITE" id="PS50011"/>
    </source>
</evidence>
<dbReference type="InterPro" id="IPR000719">
    <property type="entry name" value="Prot_kinase_dom"/>
</dbReference>
<keyword evidence="7" id="KW-0723">Serine/threonine-protein kinase</keyword>
<evidence type="ECO:0000256" key="10">
    <source>
        <dbReference type="ARBA" id="ARBA00022679"/>
    </source>
</evidence>
<dbReference type="FunFam" id="3.30.200.20:FF:000309">
    <property type="entry name" value="Leucine-rich repeat receptor protein kinase MSP1"/>
    <property type="match status" value="1"/>
</dbReference>
<protein>
    <recommendedName>
        <fullName evidence="4">non-specific serine/threonine protein kinase</fullName>
        <ecNumber evidence="4">2.7.11.1</ecNumber>
    </recommendedName>
</protein>
<evidence type="ECO:0000256" key="5">
    <source>
        <dbReference type="ARBA" id="ARBA00022475"/>
    </source>
</evidence>
<keyword evidence="6" id="KW-0964">Secreted</keyword>
<dbReference type="Pfam" id="PF00560">
    <property type="entry name" value="LRR_1"/>
    <property type="match status" value="7"/>
</dbReference>
<dbReference type="InterPro" id="IPR003591">
    <property type="entry name" value="Leu-rich_rpt_typical-subtyp"/>
</dbReference>
<evidence type="ECO:0000256" key="22">
    <source>
        <dbReference type="ARBA" id="ARBA00047899"/>
    </source>
</evidence>
<dbReference type="InterPro" id="IPR017441">
    <property type="entry name" value="Protein_kinase_ATP_BS"/>
</dbReference>
<dbReference type="Gene3D" id="3.30.200.20">
    <property type="entry name" value="Phosphorylase Kinase, domain 1"/>
    <property type="match status" value="1"/>
</dbReference>
<organism evidence="28 29">
    <name type="scientific">Quercus suber</name>
    <name type="common">Cork oak</name>
    <dbReference type="NCBI Taxonomy" id="58331"/>
    <lineage>
        <taxon>Eukaryota</taxon>
        <taxon>Viridiplantae</taxon>
        <taxon>Streptophyta</taxon>
        <taxon>Embryophyta</taxon>
        <taxon>Tracheophyta</taxon>
        <taxon>Spermatophyta</taxon>
        <taxon>Magnoliopsida</taxon>
        <taxon>eudicotyledons</taxon>
        <taxon>Gunneridae</taxon>
        <taxon>Pentapetalae</taxon>
        <taxon>rosids</taxon>
        <taxon>fabids</taxon>
        <taxon>Fagales</taxon>
        <taxon>Fagaceae</taxon>
        <taxon>Quercus</taxon>
    </lineage>
</organism>
<feature type="transmembrane region" description="Helical" evidence="25">
    <location>
        <begin position="552"/>
        <end position="576"/>
    </location>
</feature>
<keyword evidence="18 25" id="KW-0472">Membrane</keyword>
<dbReference type="Gene3D" id="3.80.10.10">
    <property type="entry name" value="Ribonuclease Inhibitor"/>
    <property type="match status" value="3"/>
</dbReference>
<evidence type="ECO:0000256" key="7">
    <source>
        <dbReference type="ARBA" id="ARBA00022527"/>
    </source>
</evidence>
<dbReference type="InterPro" id="IPR008266">
    <property type="entry name" value="Tyr_kinase_AS"/>
</dbReference>
<keyword evidence="12 26" id="KW-0732">Signal</keyword>
<dbReference type="InterPro" id="IPR011009">
    <property type="entry name" value="Kinase-like_dom_sf"/>
</dbReference>
<keyword evidence="10" id="KW-0808">Transferase</keyword>
<comment type="caution">
    <text evidence="28">The sequence shown here is derived from an EMBL/GenBank/DDBJ whole genome shotgun (WGS) entry which is preliminary data.</text>
</comment>
<evidence type="ECO:0000256" key="13">
    <source>
        <dbReference type="ARBA" id="ARBA00022737"/>
    </source>
</evidence>
<keyword evidence="8" id="KW-0597">Phosphoprotein</keyword>
<dbReference type="GO" id="GO:0005886">
    <property type="term" value="C:plasma membrane"/>
    <property type="evidence" value="ECO:0007669"/>
    <property type="project" value="UniProtKB-SubCell"/>
</dbReference>
<evidence type="ECO:0000256" key="14">
    <source>
        <dbReference type="ARBA" id="ARBA00022741"/>
    </source>
</evidence>
<comment type="catalytic activity">
    <reaction evidence="23">
        <text>L-seryl-[protein] + ATP = O-phospho-L-seryl-[protein] + ADP + H(+)</text>
        <dbReference type="Rhea" id="RHEA:17989"/>
        <dbReference type="Rhea" id="RHEA-COMP:9863"/>
        <dbReference type="Rhea" id="RHEA-COMP:11604"/>
        <dbReference type="ChEBI" id="CHEBI:15378"/>
        <dbReference type="ChEBI" id="CHEBI:29999"/>
        <dbReference type="ChEBI" id="CHEBI:30616"/>
        <dbReference type="ChEBI" id="CHEBI:83421"/>
        <dbReference type="ChEBI" id="CHEBI:456216"/>
        <dbReference type="EC" id="2.7.11.1"/>
    </reaction>
</comment>
<feature type="domain" description="Protein kinase" evidence="27">
    <location>
        <begin position="619"/>
        <end position="886"/>
    </location>
</feature>
<dbReference type="AlphaFoldDB" id="A0AAW0JXA4"/>
<keyword evidence="16 24" id="KW-0067">ATP-binding</keyword>
<evidence type="ECO:0000256" key="1">
    <source>
        <dbReference type="ARBA" id="ARBA00004191"/>
    </source>
</evidence>
<evidence type="ECO:0000256" key="20">
    <source>
        <dbReference type="ARBA" id="ARBA00023180"/>
    </source>
</evidence>
<keyword evidence="5" id="KW-1003">Cell membrane</keyword>
<evidence type="ECO:0000256" key="2">
    <source>
        <dbReference type="ARBA" id="ARBA00004236"/>
    </source>
</evidence>
<dbReference type="PROSITE" id="PS50011">
    <property type="entry name" value="PROTEIN_KINASE_DOM"/>
    <property type="match status" value="1"/>
</dbReference>
<dbReference type="PANTHER" id="PTHR48005:SF70">
    <property type="entry name" value="MDIS1-INTERACTING RECEPTOR LIKE KINASE 2-LIKE"/>
    <property type="match status" value="1"/>
</dbReference>
<dbReference type="EC" id="2.7.11.1" evidence="4"/>
<dbReference type="FunFam" id="3.80.10.10:FF:000383">
    <property type="entry name" value="Leucine-rich repeat receptor protein kinase EMS1"/>
    <property type="match status" value="1"/>
</dbReference>
<evidence type="ECO:0000256" key="4">
    <source>
        <dbReference type="ARBA" id="ARBA00012513"/>
    </source>
</evidence>
<dbReference type="GO" id="GO:0005524">
    <property type="term" value="F:ATP binding"/>
    <property type="evidence" value="ECO:0007669"/>
    <property type="project" value="UniProtKB-UniRule"/>
</dbReference>
<dbReference type="Pfam" id="PF08263">
    <property type="entry name" value="LRRNT_2"/>
    <property type="match status" value="1"/>
</dbReference>
<gene>
    <name evidence="28" type="primary">MIK2_43</name>
    <name evidence="28" type="ORF">CFP56_027406</name>
</gene>
<dbReference type="InterPro" id="IPR013210">
    <property type="entry name" value="LRR_N_plant-typ"/>
</dbReference>
<dbReference type="InterPro" id="IPR032675">
    <property type="entry name" value="LRR_dom_sf"/>
</dbReference>
<keyword evidence="15 28" id="KW-0418">Kinase</keyword>
<evidence type="ECO:0000256" key="9">
    <source>
        <dbReference type="ARBA" id="ARBA00022614"/>
    </source>
</evidence>
<evidence type="ECO:0000256" key="12">
    <source>
        <dbReference type="ARBA" id="ARBA00022729"/>
    </source>
</evidence>
<keyword evidence="19 28" id="KW-0675">Receptor</keyword>
<dbReference type="Proteomes" id="UP000237347">
    <property type="component" value="Unassembled WGS sequence"/>
</dbReference>
<comment type="subcellular location">
    <subcellularLocation>
        <location evidence="2">Cell membrane</location>
    </subcellularLocation>
    <subcellularLocation>
        <location evidence="3">Membrane</location>
        <topology evidence="3">Single-pass type I membrane protein</topology>
    </subcellularLocation>
    <subcellularLocation>
        <location evidence="1">Secreted</location>
        <location evidence="1">Cell wall</location>
    </subcellularLocation>
</comment>
<feature type="chain" id="PRO_5043362374" description="non-specific serine/threonine protein kinase" evidence="26">
    <location>
        <begin position="21"/>
        <end position="888"/>
    </location>
</feature>
<dbReference type="SUPFAM" id="SSF56112">
    <property type="entry name" value="Protein kinase-like (PK-like)"/>
    <property type="match status" value="1"/>
</dbReference>
<evidence type="ECO:0000256" key="25">
    <source>
        <dbReference type="SAM" id="Phobius"/>
    </source>
</evidence>
<dbReference type="PROSITE" id="PS00109">
    <property type="entry name" value="PROTEIN_KINASE_TYR"/>
    <property type="match status" value="1"/>
</dbReference>
<dbReference type="Gene3D" id="1.10.510.10">
    <property type="entry name" value="Transferase(Phosphotransferase) domain 1"/>
    <property type="match status" value="1"/>
</dbReference>
<proteinExistence type="inferred from homology"/>
<comment type="catalytic activity">
    <reaction evidence="22">
        <text>L-threonyl-[protein] + ATP = O-phospho-L-threonyl-[protein] + ADP + H(+)</text>
        <dbReference type="Rhea" id="RHEA:46608"/>
        <dbReference type="Rhea" id="RHEA-COMP:11060"/>
        <dbReference type="Rhea" id="RHEA-COMP:11605"/>
        <dbReference type="ChEBI" id="CHEBI:15378"/>
        <dbReference type="ChEBI" id="CHEBI:30013"/>
        <dbReference type="ChEBI" id="CHEBI:30616"/>
        <dbReference type="ChEBI" id="CHEBI:61977"/>
        <dbReference type="ChEBI" id="CHEBI:456216"/>
        <dbReference type="EC" id="2.7.11.1"/>
    </reaction>
</comment>
<keyword evidence="14 24" id="KW-0547">Nucleotide-binding</keyword>
<evidence type="ECO:0000256" key="11">
    <source>
        <dbReference type="ARBA" id="ARBA00022692"/>
    </source>
</evidence>
<dbReference type="EMBL" id="PKMF04000444">
    <property type="protein sequence ID" value="KAK7831448.1"/>
    <property type="molecule type" value="Genomic_DNA"/>
</dbReference>
<dbReference type="Pfam" id="PF00069">
    <property type="entry name" value="Pkinase"/>
    <property type="match status" value="1"/>
</dbReference>
<keyword evidence="29" id="KW-1185">Reference proteome</keyword>
<feature type="signal peptide" evidence="26">
    <location>
        <begin position="1"/>
        <end position="20"/>
    </location>
</feature>
<reference evidence="28 29" key="1">
    <citation type="journal article" date="2018" name="Sci. Data">
        <title>The draft genome sequence of cork oak.</title>
        <authorList>
            <person name="Ramos A.M."/>
            <person name="Usie A."/>
            <person name="Barbosa P."/>
            <person name="Barros P.M."/>
            <person name="Capote T."/>
            <person name="Chaves I."/>
            <person name="Simoes F."/>
            <person name="Abreu I."/>
            <person name="Carrasquinho I."/>
            <person name="Faro C."/>
            <person name="Guimaraes J.B."/>
            <person name="Mendonca D."/>
            <person name="Nobrega F."/>
            <person name="Rodrigues L."/>
            <person name="Saibo N.J.M."/>
            <person name="Varela M.C."/>
            <person name="Egas C."/>
            <person name="Matos J."/>
            <person name="Miguel C.M."/>
            <person name="Oliveira M.M."/>
            <person name="Ricardo C.P."/>
            <person name="Goncalves S."/>
        </authorList>
    </citation>
    <scope>NUCLEOTIDE SEQUENCE [LARGE SCALE GENOMIC DNA]</scope>
    <source>
        <strain evidence="29">cv. HL8</strain>
    </source>
</reference>